<evidence type="ECO:0000313" key="5">
    <source>
        <dbReference type="EMBL" id="REL36049.1"/>
    </source>
</evidence>
<dbReference type="InterPro" id="IPR018060">
    <property type="entry name" value="HTH_AraC"/>
</dbReference>
<proteinExistence type="predicted"/>
<keyword evidence="3" id="KW-0804">Transcription</keyword>
<dbReference type="SUPFAM" id="SSF52317">
    <property type="entry name" value="Class I glutamine amidotransferase-like"/>
    <property type="match status" value="1"/>
</dbReference>
<dbReference type="GO" id="GO:0003700">
    <property type="term" value="F:DNA-binding transcription factor activity"/>
    <property type="evidence" value="ECO:0007669"/>
    <property type="project" value="InterPro"/>
</dbReference>
<dbReference type="InterPro" id="IPR052158">
    <property type="entry name" value="INH-QAR"/>
</dbReference>
<dbReference type="PANTHER" id="PTHR43130:SF3">
    <property type="entry name" value="HTH-TYPE TRANSCRIPTIONAL REGULATOR RV1931C"/>
    <property type="match status" value="1"/>
</dbReference>
<dbReference type="AlphaFoldDB" id="A0A3E0UGM4"/>
<keyword evidence="1" id="KW-0805">Transcription regulation</keyword>
<sequence>MALMTLNKVKVTNKGSNKIKQVSRHVDCTKTIRVVIINYPGAMQSAVYGLLELLNLANKIIADEQLAMTFSVQITTPEKLSADEEGAFDLPPEVIILPPNLDGEYYLNAGQPLLNFLKQNHQAGSTLCSACAGAFILAQTGLLTNRTATTHWGLADELQREYPQIRVKSESILINDGDIVSAGGLMSWLDLGLELVGQYAKPHVMRKLGKYLIVDTGKREQRYYQSFTPTFDHGNQAMLAVQHYIQANYDTKLNNKVLAGVAHTSERTLIRQFSQATGLKPVQYIQRLRVQKACDMLESSALSFEQIALSLGYEDASSLRKVFVKIVGLAPSEFRARFI</sequence>
<dbReference type="InterPro" id="IPR029062">
    <property type="entry name" value="Class_I_gatase-like"/>
</dbReference>
<comment type="caution">
    <text evidence="5">The sequence shown here is derived from an EMBL/GenBank/DDBJ whole genome shotgun (WGS) entry which is preliminary data.</text>
</comment>
<accession>A0A3E0UGM4</accession>
<dbReference type="InterPro" id="IPR009057">
    <property type="entry name" value="Homeodomain-like_sf"/>
</dbReference>
<dbReference type="Gene3D" id="3.40.50.880">
    <property type="match status" value="1"/>
</dbReference>
<dbReference type="SUPFAM" id="SSF46689">
    <property type="entry name" value="Homeodomain-like"/>
    <property type="match status" value="2"/>
</dbReference>
<dbReference type="Pfam" id="PF01965">
    <property type="entry name" value="DJ-1_PfpI"/>
    <property type="match status" value="1"/>
</dbReference>
<dbReference type="PROSITE" id="PS00041">
    <property type="entry name" value="HTH_ARAC_FAMILY_1"/>
    <property type="match status" value="1"/>
</dbReference>
<dbReference type="RefSeq" id="WP_116000716.1">
    <property type="nucleotide sequence ID" value="NZ_QUOV01000001.1"/>
</dbReference>
<gene>
    <name evidence="5" type="ORF">DXX92_12360</name>
</gene>
<dbReference type="Pfam" id="PF12833">
    <property type="entry name" value="HTH_18"/>
    <property type="match status" value="1"/>
</dbReference>
<dbReference type="Proteomes" id="UP000256999">
    <property type="component" value="Unassembled WGS sequence"/>
</dbReference>
<feature type="domain" description="HTH araC/xylS-type" evidence="4">
    <location>
        <begin position="239"/>
        <end position="337"/>
    </location>
</feature>
<dbReference type="EMBL" id="QUOV01000001">
    <property type="protein sequence ID" value="REL36049.1"/>
    <property type="molecule type" value="Genomic_DNA"/>
</dbReference>
<dbReference type="SMART" id="SM00342">
    <property type="entry name" value="HTH_ARAC"/>
    <property type="match status" value="1"/>
</dbReference>
<name>A0A3E0UGM4_9GAMM</name>
<dbReference type="OrthoDB" id="9803764at2"/>
<keyword evidence="2" id="KW-0238">DNA-binding</keyword>
<evidence type="ECO:0000256" key="1">
    <source>
        <dbReference type="ARBA" id="ARBA00023015"/>
    </source>
</evidence>
<dbReference type="GO" id="GO:0043565">
    <property type="term" value="F:sequence-specific DNA binding"/>
    <property type="evidence" value="ECO:0007669"/>
    <property type="project" value="InterPro"/>
</dbReference>
<dbReference type="PANTHER" id="PTHR43130">
    <property type="entry name" value="ARAC-FAMILY TRANSCRIPTIONAL REGULATOR"/>
    <property type="match status" value="1"/>
</dbReference>
<organism evidence="5 6">
    <name type="scientific">Thalassotalea euphylliae</name>
    <dbReference type="NCBI Taxonomy" id="1655234"/>
    <lineage>
        <taxon>Bacteria</taxon>
        <taxon>Pseudomonadati</taxon>
        <taxon>Pseudomonadota</taxon>
        <taxon>Gammaproteobacteria</taxon>
        <taxon>Alteromonadales</taxon>
        <taxon>Colwelliaceae</taxon>
        <taxon>Thalassotalea</taxon>
    </lineage>
</organism>
<evidence type="ECO:0000313" key="6">
    <source>
        <dbReference type="Proteomes" id="UP000256999"/>
    </source>
</evidence>
<protein>
    <submittedName>
        <fullName evidence="5">Helix-turn-helix domain-containing protein</fullName>
    </submittedName>
</protein>
<dbReference type="Gene3D" id="1.10.10.60">
    <property type="entry name" value="Homeodomain-like"/>
    <property type="match status" value="2"/>
</dbReference>
<dbReference type="PROSITE" id="PS01124">
    <property type="entry name" value="HTH_ARAC_FAMILY_2"/>
    <property type="match status" value="1"/>
</dbReference>
<dbReference type="InterPro" id="IPR018062">
    <property type="entry name" value="HTH_AraC-typ_CS"/>
</dbReference>
<dbReference type="InterPro" id="IPR002818">
    <property type="entry name" value="DJ-1/PfpI"/>
</dbReference>
<evidence type="ECO:0000256" key="2">
    <source>
        <dbReference type="ARBA" id="ARBA00023125"/>
    </source>
</evidence>
<evidence type="ECO:0000259" key="4">
    <source>
        <dbReference type="PROSITE" id="PS01124"/>
    </source>
</evidence>
<evidence type="ECO:0000256" key="3">
    <source>
        <dbReference type="ARBA" id="ARBA00023163"/>
    </source>
</evidence>
<reference evidence="5 6" key="1">
    <citation type="submission" date="2018-08" db="EMBL/GenBank/DDBJ databases">
        <title>Thalassotalea euphylliae genome.</title>
        <authorList>
            <person name="Summers S."/>
            <person name="Rice S.A."/>
            <person name="Freckelton M.L."/>
            <person name="Nedved B.T."/>
            <person name="Hadfield M.G."/>
        </authorList>
    </citation>
    <scope>NUCLEOTIDE SEQUENCE [LARGE SCALE GENOMIC DNA]</scope>
    <source>
        <strain evidence="5 6">H2</strain>
    </source>
</reference>